<accession>A0A1E7FPQ9</accession>
<name>A0A1E7FPQ9_9STRA</name>
<keyword evidence="2" id="KW-1185">Reference proteome</keyword>
<dbReference type="Proteomes" id="UP000095751">
    <property type="component" value="Unassembled WGS sequence"/>
</dbReference>
<evidence type="ECO:0000313" key="2">
    <source>
        <dbReference type="Proteomes" id="UP000095751"/>
    </source>
</evidence>
<evidence type="ECO:0000313" key="1">
    <source>
        <dbReference type="EMBL" id="OEU20160.1"/>
    </source>
</evidence>
<reference evidence="1 2" key="1">
    <citation type="submission" date="2016-09" db="EMBL/GenBank/DDBJ databases">
        <title>Extensive genetic diversity and differential bi-allelic expression allows diatom success in the polar Southern Ocean.</title>
        <authorList>
            <consortium name="DOE Joint Genome Institute"/>
            <person name="Mock T."/>
            <person name="Otillar R.P."/>
            <person name="Strauss J."/>
            <person name="Dupont C."/>
            <person name="Frickenhaus S."/>
            <person name="Maumus F."/>
            <person name="Mcmullan M."/>
            <person name="Sanges R."/>
            <person name="Schmutz J."/>
            <person name="Toseland A."/>
            <person name="Valas R."/>
            <person name="Veluchamy A."/>
            <person name="Ward B.J."/>
            <person name="Allen A."/>
            <person name="Barry K."/>
            <person name="Falciatore A."/>
            <person name="Ferrante M."/>
            <person name="Fortunato A.E."/>
            <person name="Gloeckner G."/>
            <person name="Gruber A."/>
            <person name="Hipkin R."/>
            <person name="Janech M."/>
            <person name="Kroth P."/>
            <person name="Leese F."/>
            <person name="Lindquist E."/>
            <person name="Lyon B.R."/>
            <person name="Martin J."/>
            <person name="Mayer C."/>
            <person name="Parker M."/>
            <person name="Quesneville H."/>
            <person name="Raymond J."/>
            <person name="Uhlig C."/>
            <person name="Valentin K.U."/>
            <person name="Worden A.Z."/>
            <person name="Armbrust E.V."/>
            <person name="Bowler C."/>
            <person name="Green B."/>
            <person name="Moulton V."/>
            <person name="Van Oosterhout C."/>
            <person name="Grigoriev I."/>
        </authorList>
    </citation>
    <scope>NUCLEOTIDE SEQUENCE [LARGE SCALE GENOMIC DNA]</scope>
    <source>
        <strain evidence="1 2">CCMP1102</strain>
    </source>
</reference>
<dbReference type="EMBL" id="KV784355">
    <property type="protein sequence ID" value="OEU20160.1"/>
    <property type="molecule type" value="Genomic_DNA"/>
</dbReference>
<protein>
    <submittedName>
        <fullName evidence="1">Uncharacterized protein</fullName>
    </submittedName>
</protein>
<dbReference type="AlphaFoldDB" id="A0A1E7FPQ9"/>
<gene>
    <name evidence="1" type="ORF">FRACYDRAFT_268192</name>
</gene>
<dbReference type="KEGG" id="fcy:FRACYDRAFT_268192"/>
<sequence>MEKCLHSFPLMMIVLFYGTNFLHHRIGLSECFEKILQESLMVFGVRVHDFRFGYCRQILLVIEFGAYLDISILLRQTNG</sequence>
<proteinExistence type="predicted"/>
<organism evidence="1 2">
    <name type="scientific">Fragilariopsis cylindrus CCMP1102</name>
    <dbReference type="NCBI Taxonomy" id="635003"/>
    <lineage>
        <taxon>Eukaryota</taxon>
        <taxon>Sar</taxon>
        <taxon>Stramenopiles</taxon>
        <taxon>Ochrophyta</taxon>
        <taxon>Bacillariophyta</taxon>
        <taxon>Bacillariophyceae</taxon>
        <taxon>Bacillariophycidae</taxon>
        <taxon>Bacillariales</taxon>
        <taxon>Bacillariaceae</taxon>
        <taxon>Fragilariopsis</taxon>
    </lineage>
</organism>
<dbReference type="InParanoid" id="A0A1E7FPQ9"/>